<dbReference type="InterPro" id="IPR039271">
    <property type="entry name" value="Kiwellin-like"/>
</dbReference>
<dbReference type="EMBL" id="ML213512">
    <property type="protein sequence ID" value="TFK51103.1"/>
    <property type="molecule type" value="Genomic_DNA"/>
</dbReference>
<dbReference type="Pfam" id="PF24300">
    <property type="entry name" value="KWL1"/>
    <property type="match status" value="1"/>
</dbReference>
<keyword evidence="4 5" id="KW-0732">Signal</keyword>
<dbReference type="OrthoDB" id="623670at2759"/>
<dbReference type="PANTHER" id="PTHR31836">
    <property type="match status" value="1"/>
</dbReference>
<dbReference type="InterPro" id="IPR036908">
    <property type="entry name" value="RlpA-like_sf"/>
</dbReference>
<evidence type="ECO:0000256" key="1">
    <source>
        <dbReference type="ARBA" id="ARBA00004613"/>
    </source>
</evidence>
<comment type="similarity">
    <text evidence="2">Belongs to the kiwellin family.</text>
</comment>
<sequence length="136" mass="14654">MASFNLASFFVATLFALACLLAMVAAVPVEAEQQLEARGKTYHGRGTWFNVGLGNCGKYNKDSDLIVALDTATYNSGSHCDKHITIVNTKNGKKAKAMVRDSCPSCGTGSIDMSPALFKHLDSLDTGVISVKWWFS</sequence>
<comment type="subcellular location">
    <subcellularLocation>
        <location evidence="1">Secreted</location>
    </subcellularLocation>
</comment>
<feature type="chain" id="PRO_5022982504" evidence="5">
    <location>
        <begin position="27"/>
        <end position="136"/>
    </location>
</feature>
<name>A0A5C3N1M6_9AGAM</name>
<dbReference type="GO" id="GO:0005576">
    <property type="term" value="C:extracellular region"/>
    <property type="evidence" value="ECO:0007669"/>
    <property type="project" value="UniProtKB-SubCell"/>
</dbReference>
<evidence type="ECO:0000256" key="2">
    <source>
        <dbReference type="ARBA" id="ARBA00005592"/>
    </source>
</evidence>
<dbReference type="STRING" id="5364.A0A5C3N1M6"/>
<evidence type="ECO:0000256" key="5">
    <source>
        <dbReference type="SAM" id="SignalP"/>
    </source>
</evidence>
<proteinExistence type="inferred from homology"/>
<evidence type="ECO:0000313" key="7">
    <source>
        <dbReference type="Proteomes" id="UP000305948"/>
    </source>
</evidence>
<dbReference type="CDD" id="cd22191">
    <property type="entry name" value="DPBB_RlpA_EXP_N-like"/>
    <property type="match status" value="1"/>
</dbReference>
<dbReference type="AlphaFoldDB" id="A0A5C3N1M6"/>
<evidence type="ECO:0000256" key="3">
    <source>
        <dbReference type="ARBA" id="ARBA00022525"/>
    </source>
</evidence>
<keyword evidence="3" id="KW-0964">Secreted</keyword>
<dbReference type="Gene3D" id="2.40.40.10">
    <property type="entry name" value="RlpA-like domain"/>
    <property type="match status" value="1"/>
</dbReference>
<organism evidence="6 7">
    <name type="scientific">Heliocybe sulcata</name>
    <dbReference type="NCBI Taxonomy" id="5364"/>
    <lineage>
        <taxon>Eukaryota</taxon>
        <taxon>Fungi</taxon>
        <taxon>Dikarya</taxon>
        <taxon>Basidiomycota</taxon>
        <taxon>Agaricomycotina</taxon>
        <taxon>Agaricomycetes</taxon>
        <taxon>Gloeophyllales</taxon>
        <taxon>Gloeophyllaceae</taxon>
        <taxon>Heliocybe</taxon>
    </lineage>
</organism>
<reference evidence="6 7" key="1">
    <citation type="journal article" date="2019" name="Nat. Ecol. Evol.">
        <title>Megaphylogeny resolves global patterns of mushroom evolution.</title>
        <authorList>
            <person name="Varga T."/>
            <person name="Krizsan K."/>
            <person name="Foldi C."/>
            <person name="Dima B."/>
            <person name="Sanchez-Garcia M."/>
            <person name="Sanchez-Ramirez S."/>
            <person name="Szollosi G.J."/>
            <person name="Szarkandi J.G."/>
            <person name="Papp V."/>
            <person name="Albert L."/>
            <person name="Andreopoulos W."/>
            <person name="Angelini C."/>
            <person name="Antonin V."/>
            <person name="Barry K.W."/>
            <person name="Bougher N.L."/>
            <person name="Buchanan P."/>
            <person name="Buyck B."/>
            <person name="Bense V."/>
            <person name="Catcheside P."/>
            <person name="Chovatia M."/>
            <person name="Cooper J."/>
            <person name="Damon W."/>
            <person name="Desjardin D."/>
            <person name="Finy P."/>
            <person name="Geml J."/>
            <person name="Haridas S."/>
            <person name="Hughes K."/>
            <person name="Justo A."/>
            <person name="Karasinski D."/>
            <person name="Kautmanova I."/>
            <person name="Kiss B."/>
            <person name="Kocsube S."/>
            <person name="Kotiranta H."/>
            <person name="LaButti K.M."/>
            <person name="Lechner B.E."/>
            <person name="Liimatainen K."/>
            <person name="Lipzen A."/>
            <person name="Lukacs Z."/>
            <person name="Mihaltcheva S."/>
            <person name="Morgado L.N."/>
            <person name="Niskanen T."/>
            <person name="Noordeloos M.E."/>
            <person name="Ohm R.A."/>
            <person name="Ortiz-Santana B."/>
            <person name="Ovrebo C."/>
            <person name="Racz N."/>
            <person name="Riley R."/>
            <person name="Savchenko A."/>
            <person name="Shiryaev A."/>
            <person name="Soop K."/>
            <person name="Spirin V."/>
            <person name="Szebenyi C."/>
            <person name="Tomsovsky M."/>
            <person name="Tulloss R.E."/>
            <person name="Uehling J."/>
            <person name="Grigoriev I.V."/>
            <person name="Vagvolgyi C."/>
            <person name="Papp T."/>
            <person name="Martin F.M."/>
            <person name="Miettinen O."/>
            <person name="Hibbett D.S."/>
            <person name="Nagy L.G."/>
        </authorList>
    </citation>
    <scope>NUCLEOTIDE SEQUENCE [LARGE SCALE GENOMIC DNA]</scope>
    <source>
        <strain evidence="6 7">OMC1185</strain>
    </source>
</reference>
<keyword evidence="7" id="KW-1185">Reference proteome</keyword>
<dbReference type="SUPFAM" id="SSF50685">
    <property type="entry name" value="Barwin-like endoglucanases"/>
    <property type="match status" value="1"/>
</dbReference>
<feature type="signal peptide" evidence="5">
    <location>
        <begin position="1"/>
        <end position="26"/>
    </location>
</feature>
<dbReference type="Proteomes" id="UP000305948">
    <property type="component" value="Unassembled WGS sequence"/>
</dbReference>
<accession>A0A5C3N1M6</accession>
<evidence type="ECO:0000256" key="4">
    <source>
        <dbReference type="ARBA" id="ARBA00022729"/>
    </source>
</evidence>
<evidence type="ECO:0000313" key="6">
    <source>
        <dbReference type="EMBL" id="TFK51103.1"/>
    </source>
</evidence>
<dbReference type="InterPro" id="IPR051477">
    <property type="entry name" value="Expansin_CellWall"/>
</dbReference>
<dbReference type="PANTHER" id="PTHR31836:SF28">
    <property type="entry name" value="SRCR DOMAIN-CONTAINING PROTEIN-RELATED"/>
    <property type="match status" value="1"/>
</dbReference>
<protein>
    <submittedName>
        <fullName evidence="6">Uncharacterized protein</fullName>
    </submittedName>
</protein>
<gene>
    <name evidence="6" type="ORF">OE88DRAFT_1660412</name>
</gene>